<reference evidence="1" key="1">
    <citation type="submission" date="2018-05" db="EMBL/GenBank/DDBJ databases">
        <authorList>
            <person name="Lanie J.A."/>
            <person name="Ng W.-L."/>
            <person name="Kazmierczak K.M."/>
            <person name="Andrzejewski T.M."/>
            <person name="Davidsen T.M."/>
            <person name="Wayne K.J."/>
            <person name="Tettelin H."/>
            <person name="Glass J.I."/>
            <person name="Rusch D."/>
            <person name="Podicherti R."/>
            <person name="Tsui H.-C.T."/>
            <person name="Winkler M.E."/>
        </authorList>
    </citation>
    <scope>NUCLEOTIDE SEQUENCE</scope>
</reference>
<dbReference type="AlphaFoldDB" id="A0A383CQ16"/>
<protein>
    <submittedName>
        <fullName evidence="1">Uncharacterized protein</fullName>
    </submittedName>
</protein>
<sequence length="63" mass="7296">MLYAYRVHIVFTGAHFMHLQTSVFVDKSFKLQECEGFESPILLPGHKTVATFYLYRFSCFGEG</sequence>
<gene>
    <name evidence="1" type="ORF">METZ01_LOCUS487068</name>
</gene>
<accession>A0A383CQ16</accession>
<dbReference type="EMBL" id="UINC01210651">
    <property type="protein sequence ID" value="SVE34214.1"/>
    <property type="molecule type" value="Genomic_DNA"/>
</dbReference>
<proteinExistence type="predicted"/>
<evidence type="ECO:0000313" key="1">
    <source>
        <dbReference type="EMBL" id="SVE34214.1"/>
    </source>
</evidence>
<organism evidence="1">
    <name type="scientific">marine metagenome</name>
    <dbReference type="NCBI Taxonomy" id="408172"/>
    <lineage>
        <taxon>unclassified sequences</taxon>
        <taxon>metagenomes</taxon>
        <taxon>ecological metagenomes</taxon>
    </lineage>
</organism>
<name>A0A383CQ16_9ZZZZ</name>